<proteinExistence type="predicted"/>
<comment type="caution">
    <text evidence="1">The sequence shown here is derived from an EMBL/GenBank/DDBJ whole genome shotgun (WGS) entry which is preliminary data.</text>
</comment>
<dbReference type="GeneID" id="85361873"/>
<organism evidence="1 2">
    <name type="scientific">Armillaria tabescens</name>
    <name type="common">Ringless honey mushroom</name>
    <name type="synonym">Agaricus tabescens</name>
    <dbReference type="NCBI Taxonomy" id="1929756"/>
    <lineage>
        <taxon>Eukaryota</taxon>
        <taxon>Fungi</taxon>
        <taxon>Dikarya</taxon>
        <taxon>Basidiomycota</taxon>
        <taxon>Agaricomycotina</taxon>
        <taxon>Agaricomycetes</taxon>
        <taxon>Agaricomycetidae</taxon>
        <taxon>Agaricales</taxon>
        <taxon>Marasmiineae</taxon>
        <taxon>Physalacriaceae</taxon>
        <taxon>Desarmillaria</taxon>
    </lineage>
</organism>
<dbReference type="Gene3D" id="3.80.10.10">
    <property type="entry name" value="Ribonuclease Inhibitor"/>
    <property type="match status" value="1"/>
</dbReference>
<dbReference type="Proteomes" id="UP001175211">
    <property type="component" value="Unassembled WGS sequence"/>
</dbReference>
<evidence type="ECO:0008006" key="3">
    <source>
        <dbReference type="Google" id="ProtNLM"/>
    </source>
</evidence>
<protein>
    <recommendedName>
        <fullName evidence="3">F-box domain-containing protein</fullName>
    </recommendedName>
</protein>
<dbReference type="InterPro" id="IPR032675">
    <property type="entry name" value="LRR_dom_sf"/>
</dbReference>
<dbReference type="AlphaFoldDB" id="A0AA39MQR5"/>
<reference evidence="1" key="1">
    <citation type="submission" date="2023-06" db="EMBL/GenBank/DDBJ databases">
        <authorList>
            <consortium name="Lawrence Berkeley National Laboratory"/>
            <person name="Ahrendt S."/>
            <person name="Sahu N."/>
            <person name="Indic B."/>
            <person name="Wong-Bajracharya J."/>
            <person name="Merenyi Z."/>
            <person name="Ke H.-M."/>
            <person name="Monk M."/>
            <person name="Kocsube S."/>
            <person name="Drula E."/>
            <person name="Lipzen A."/>
            <person name="Balint B."/>
            <person name="Henrissat B."/>
            <person name="Andreopoulos B."/>
            <person name="Martin F.M."/>
            <person name="Harder C.B."/>
            <person name="Rigling D."/>
            <person name="Ford K.L."/>
            <person name="Foster G.D."/>
            <person name="Pangilinan J."/>
            <person name="Papanicolaou A."/>
            <person name="Barry K."/>
            <person name="LaButti K."/>
            <person name="Viragh M."/>
            <person name="Koriabine M."/>
            <person name="Yan M."/>
            <person name="Riley R."/>
            <person name="Champramary S."/>
            <person name="Plett K.L."/>
            <person name="Tsai I.J."/>
            <person name="Slot J."/>
            <person name="Sipos G."/>
            <person name="Plett J."/>
            <person name="Nagy L.G."/>
            <person name="Grigoriev I.V."/>
        </authorList>
    </citation>
    <scope>NUCLEOTIDE SEQUENCE</scope>
    <source>
        <strain evidence="1">CCBAS 213</strain>
    </source>
</reference>
<name>A0AA39MQR5_ARMTA</name>
<keyword evidence="2" id="KW-1185">Reference proteome</keyword>
<evidence type="ECO:0000313" key="1">
    <source>
        <dbReference type="EMBL" id="KAK0442788.1"/>
    </source>
</evidence>
<accession>A0AA39MQR5</accession>
<gene>
    <name evidence="1" type="ORF">EV420DRAFT_1649534</name>
</gene>
<dbReference type="EMBL" id="JAUEPS010000062">
    <property type="protein sequence ID" value="KAK0442788.1"/>
    <property type="molecule type" value="Genomic_DNA"/>
</dbReference>
<evidence type="ECO:0000313" key="2">
    <source>
        <dbReference type="Proteomes" id="UP001175211"/>
    </source>
</evidence>
<sequence length="291" mass="32843">MKCLAQYSSQWEDIHLPTPSCIPWTQLVLLDPPSLHLPSLRSLIVDCQPDEHTLACILDMFKHMPKLKSFEFHLNGTPSDFDPKIIPVLWQQLTHLAMSLGESQDAGCWLESSVRVLRLCPNLETLSDGTGFQPYPEPTPVSLPRLRSLRASYPLLLNYLICPALEHLEAPPPYDMFFAVWRLSQFTTHSGCQILSIKLNMEGYDRNTDIVLLNVLTSDNTNLTLPDLNVLELKTKELFTGEALSEELDEALVRTIDSRWNISRGSPVAPLRQVHIKCSKAGIRGDTDTQK</sequence>
<dbReference type="RefSeq" id="XP_060324475.1">
    <property type="nucleotide sequence ID" value="XM_060478325.1"/>
</dbReference>